<organism evidence="2 3">
    <name type="scientific">Rotaria magnacalcarata</name>
    <dbReference type="NCBI Taxonomy" id="392030"/>
    <lineage>
        <taxon>Eukaryota</taxon>
        <taxon>Metazoa</taxon>
        <taxon>Spiralia</taxon>
        <taxon>Gnathifera</taxon>
        <taxon>Rotifera</taxon>
        <taxon>Eurotatoria</taxon>
        <taxon>Bdelloidea</taxon>
        <taxon>Philodinida</taxon>
        <taxon>Philodinidae</taxon>
        <taxon>Rotaria</taxon>
    </lineage>
</organism>
<proteinExistence type="predicted"/>
<comment type="caution">
    <text evidence="2">The sequence shown here is derived from an EMBL/GenBank/DDBJ whole genome shotgun (WGS) entry which is preliminary data.</text>
</comment>
<evidence type="ECO:0000313" key="2">
    <source>
        <dbReference type="EMBL" id="CAF4154946.1"/>
    </source>
</evidence>
<dbReference type="Proteomes" id="UP000663866">
    <property type="component" value="Unassembled WGS sequence"/>
</dbReference>
<evidence type="ECO:0000313" key="3">
    <source>
        <dbReference type="Proteomes" id="UP000663866"/>
    </source>
</evidence>
<keyword evidence="3" id="KW-1185">Reference proteome</keyword>
<accession>A0A819YWX7</accession>
<dbReference type="Proteomes" id="UP000663842">
    <property type="component" value="Unassembled WGS sequence"/>
</dbReference>
<name>A0A819YWX7_9BILA</name>
<protein>
    <submittedName>
        <fullName evidence="2">Uncharacterized protein</fullName>
    </submittedName>
</protein>
<dbReference type="AlphaFoldDB" id="A0A819YWX7"/>
<sequence>MREVSLHRPAWTLESGLCCPDKDYDDPRYPLWKSIDALKLSDDEKYSLALNGRPYAVNPDMCTSEEECISQYRIRDGFRDYVDEEDEKSPR</sequence>
<reference evidence="2" key="1">
    <citation type="submission" date="2021-02" db="EMBL/GenBank/DDBJ databases">
        <authorList>
            <person name="Nowell W R."/>
        </authorList>
    </citation>
    <scope>NUCLEOTIDE SEQUENCE</scope>
</reference>
<dbReference type="EMBL" id="CAJOBG010005492">
    <property type="protein sequence ID" value="CAF4154946.1"/>
    <property type="molecule type" value="Genomic_DNA"/>
</dbReference>
<gene>
    <name evidence="2" type="ORF">OVN521_LOCUS23807</name>
    <name evidence="1" type="ORF">UXM345_LOCUS20036</name>
</gene>
<dbReference type="EMBL" id="CAJOBF010002929">
    <property type="protein sequence ID" value="CAF4064420.1"/>
    <property type="molecule type" value="Genomic_DNA"/>
</dbReference>
<evidence type="ECO:0000313" key="1">
    <source>
        <dbReference type="EMBL" id="CAF4064420.1"/>
    </source>
</evidence>